<dbReference type="GO" id="GO:0006508">
    <property type="term" value="P:proteolysis"/>
    <property type="evidence" value="ECO:0007669"/>
    <property type="project" value="UniProtKB-KW"/>
</dbReference>
<organism evidence="11 12">
    <name type="scientific">Kineococcus radiotolerans (strain ATCC BAA-149 / DSM 14245 / SRS30216)</name>
    <dbReference type="NCBI Taxonomy" id="266940"/>
    <lineage>
        <taxon>Bacteria</taxon>
        <taxon>Bacillati</taxon>
        <taxon>Actinomycetota</taxon>
        <taxon>Actinomycetes</taxon>
        <taxon>Kineosporiales</taxon>
        <taxon>Kineosporiaceae</taxon>
        <taxon>Kineococcus</taxon>
    </lineage>
</organism>
<name>A6WGU8_KINRD</name>
<dbReference type="PRINTS" id="PR00781">
    <property type="entry name" value="LIPOSIGPTASE"/>
</dbReference>
<dbReference type="PANTHER" id="PTHR33695">
    <property type="entry name" value="LIPOPROTEIN SIGNAL PEPTIDASE"/>
    <property type="match status" value="1"/>
</dbReference>
<dbReference type="GO" id="GO:0004190">
    <property type="term" value="F:aspartic-type endopeptidase activity"/>
    <property type="evidence" value="ECO:0007669"/>
    <property type="project" value="UniProtKB-UniRule"/>
</dbReference>
<dbReference type="GO" id="GO:0005886">
    <property type="term" value="C:plasma membrane"/>
    <property type="evidence" value="ECO:0007669"/>
    <property type="project" value="UniProtKB-SubCell"/>
</dbReference>
<comment type="function">
    <text evidence="9">This protein specifically catalyzes the removal of signal peptides from prolipoproteins.</text>
</comment>
<dbReference type="RefSeq" id="WP_012001985.1">
    <property type="nucleotide sequence ID" value="NC_009806.1"/>
</dbReference>
<gene>
    <name evidence="9" type="primary">lspA</name>
    <name evidence="11" type="ordered locus">Krad_4578</name>
</gene>
<sequence>MTRSVRRVHGADGVRAGRRRIGVYAGAAGIAAAAWGVKTWAERDLSSAGRDDGLLQLRLTYNPGAAFSLGADHPTLVVVVTGVLCAAIAVAAWWAAAHRPPLQLAGLAAVLGGAVANLSDRLDDGVVTDYLHSGWWPTFNLPDVAIVVGAALLVLAEFRRTPAADARPDTAPDRAAPGSESP</sequence>
<feature type="active site" evidence="9">
    <location>
        <position position="143"/>
    </location>
</feature>
<evidence type="ECO:0000313" key="12">
    <source>
        <dbReference type="Proteomes" id="UP000001116"/>
    </source>
</evidence>
<feature type="transmembrane region" description="Helical" evidence="9">
    <location>
        <begin position="21"/>
        <end position="41"/>
    </location>
</feature>
<comment type="pathway">
    <text evidence="9">Protein modification; lipoprotein biosynthesis (signal peptide cleavage).</text>
</comment>
<accession>A6WGU8</accession>
<evidence type="ECO:0000256" key="1">
    <source>
        <dbReference type="ARBA" id="ARBA00006139"/>
    </source>
</evidence>
<dbReference type="PANTHER" id="PTHR33695:SF1">
    <property type="entry name" value="LIPOPROTEIN SIGNAL PEPTIDASE"/>
    <property type="match status" value="1"/>
</dbReference>
<dbReference type="Proteomes" id="UP000001116">
    <property type="component" value="Plasmid pKRAD01"/>
</dbReference>
<evidence type="ECO:0000256" key="8">
    <source>
        <dbReference type="ARBA" id="ARBA00023136"/>
    </source>
</evidence>
<reference evidence="12" key="1">
    <citation type="journal article" date="2008" name="PLoS ONE">
        <title>Survival in nuclear waste, extreme resistance, and potential applications gleaned from the genome sequence of Kineococcus radiotolerans SRS30216.</title>
        <authorList>
            <person name="Bagwell C.E."/>
            <person name="Bhat S."/>
            <person name="Hawkins G.M."/>
            <person name="Smith B.W."/>
            <person name="Biswas T."/>
            <person name="Hoover T.R."/>
            <person name="Saunders E."/>
            <person name="Han C.S."/>
            <person name="Tsodikov O.V."/>
            <person name="Shimkets L.J."/>
        </authorList>
    </citation>
    <scope>NUCLEOTIDE SEQUENCE [LARGE SCALE GENOMIC DNA]</scope>
    <source>
        <strain evidence="12">ATCC BAA-149 / DSM 14245 / SRS30216</strain>
    </source>
</reference>
<protein>
    <recommendedName>
        <fullName evidence="9">Lipoprotein signal peptidase</fullName>
        <ecNumber evidence="9">3.4.23.36</ecNumber>
    </recommendedName>
    <alternativeName>
        <fullName evidence="9">Prolipoprotein signal peptidase</fullName>
    </alternativeName>
    <alternativeName>
        <fullName evidence="9">Signal peptidase II</fullName>
        <shortName evidence="9">SPase II</shortName>
    </alternativeName>
</protein>
<feature type="transmembrane region" description="Helical" evidence="9">
    <location>
        <begin position="76"/>
        <end position="95"/>
    </location>
</feature>
<evidence type="ECO:0000313" key="11">
    <source>
        <dbReference type="EMBL" id="ABS06037.1"/>
    </source>
</evidence>
<evidence type="ECO:0000256" key="9">
    <source>
        <dbReference type="HAMAP-Rule" id="MF_00161"/>
    </source>
</evidence>
<keyword evidence="2 9" id="KW-1003">Cell membrane</keyword>
<proteinExistence type="inferred from homology"/>
<keyword evidence="3 9" id="KW-0645">Protease</keyword>
<dbReference type="UniPathway" id="UPA00665"/>
<feature type="transmembrane region" description="Helical" evidence="9">
    <location>
        <begin position="139"/>
        <end position="158"/>
    </location>
</feature>
<evidence type="ECO:0000256" key="3">
    <source>
        <dbReference type="ARBA" id="ARBA00022670"/>
    </source>
</evidence>
<keyword evidence="7 9" id="KW-1133">Transmembrane helix</keyword>
<dbReference type="OrthoDB" id="4308908at2"/>
<evidence type="ECO:0000256" key="4">
    <source>
        <dbReference type="ARBA" id="ARBA00022692"/>
    </source>
</evidence>
<dbReference type="InterPro" id="IPR001872">
    <property type="entry name" value="Peptidase_A8"/>
</dbReference>
<comment type="similarity">
    <text evidence="1 9 10">Belongs to the peptidase A8 family.</text>
</comment>
<dbReference type="EMBL" id="CP000751">
    <property type="protein sequence ID" value="ABS06037.1"/>
    <property type="molecule type" value="Genomic_DNA"/>
</dbReference>
<comment type="subcellular location">
    <subcellularLocation>
        <location evidence="9">Cell membrane</location>
        <topology evidence="9">Multi-pass membrane protein</topology>
    </subcellularLocation>
</comment>
<keyword evidence="11" id="KW-0614">Plasmid</keyword>
<dbReference type="HOGENOM" id="CLU_083252_5_0_11"/>
<evidence type="ECO:0000256" key="2">
    <source>
        <dbReference type="ARBA" id="ARBA00022475"/>
    </source>
</evidence>
<feature type="active site" evidence="9">
    <location>
        <position position="129"/>
    </location>
</feature>
<feature type="transmembrane region" description="Helical" evidence="9">
    <location>
        <begin position="102"/>
        <end position="119"/>
    </location>
</feature>
<dbReference type="EC" id="3.4.23.36" evidence="9"/>
<comment type="catalytic activity">
    <reaction evidence="9">
        <text>Release of signal peptides from bacterial membrane prolipoproteins. Hydrolyzes -Xaa-Yaa-Zaa-|-(S,diacylglyceryl)Cys-, in which Xaa is hydrophobic (preferably Leu), and Yaa (Ala or Ser) and Zaa (Gly or Ala) have small, neutral side chains.</text>
        <dbReference type="EC" id="3.4.23.36"/>
    </reaction>
</comment>
<evidence type="ECO:0000256" key="7">
    <source>
        <dbReference type="ARBA" id="ARBA00022989"/>
    </source>
</evidence>
<keyword evidence="12" id="KW-1185">Reference proteome</keyword>
<dbReference type="Pfam" id="PF01252">
    <property type="entry name" value="Peptidase_A8"/>
    <property type="match status" value="1"/>
</dbReference>
<keyword evidence="8 9" id="KW-0472">Membrane</keyword>
<keyword evidence="4 9" id="KW-0812">Transmembrane</keyword>
<keyword evidence="5 9" id="KW-0064">Aspartyl protease</keyword>
<dbReference type="KEGG" id="kra:Krad_4578"/>
<geneLocation type="plasmid" evidence="11 12">
    <name>pKRAD01</name>
</geneLocation>
<dbReference type="HAMAP" id="MF_00161">
    <property type="entry name" value="LspA"/>
    <property type="match status" value="1"/>
</dbReference>
<evidence type="ECO:0000256" key="10">
    <source>
        <dbReference type="RuleBase" id="RU004181"/>
    </source>
</evidence>
<keyword evidence="6 9" id="KW-0378">Hydrolase</keyword>
<evidence type="ECO:0000256" key="5">
    <source>
        <dbReference type="ARBA" id="ARBA00022750"/>
    </source>
</evidence>
<dbReference type="AlphaFoldDB" id="A6WGU8"/>
<evidence type="ECO:0000256" key="6">
    <source>
        <dbReference type="ARBA" id="ARBA00022801"/>
    </source>
</evidence>